<gene>
    <name evidence="2" type="ORF">B0H64DRAFT_402332</name>
</gene>
<dbReference type="RefSeq" id="XP_062658506.1">
    <property type="nucleotide sequence ID" value="XM_062804222.1"/>
</dbReference>
<evidence type="ECO:0000256" key="1">
    <source>
        <dbReference type="SAM" id="MobiDB-lite"/>
    </source>
</evidence>
<dbReference type="InterPro" id="IPR029196">
    <property type="entry name" value="HAPSTR1-like"/>
</dbReference>
<feature type="compositionally biased region" description="Low complexity" evidence="1">
    <location>
        <begin position="184"/>
        <end position="206"/>
    </location>
</feature>
<dbReference type="EMBL" id="JAUEPN010000005">
    <property type="protein sequence ID" value="KAK3294992.1"/>
    <property type="molecule type" value="Genomic_DNA"/>
</dbReference>
<organism evidence="2 3">
    <name type="scientific">Chaetomium fimeti</name>
    <dbReference type="NCBI Taxonomy" id="1854472"/>
    <lineage>
        <taxon>Eukaryota</taxon>
        <taxon>Fungi</taxon>
        <taxon>Dikarya</taxon>
        <taxon>Ascomycota</taxon>
        <taxon>Pezizomycotina</taxon>
        <taxon>Sordariomycetes</taxon>
        <taxon>Sordariomycetidae</taxon>
        <taxon>Sordariales</taxon>
        <taxon>Chaetomiaceae</taxon>
        <taxon>Chaetomium</taxon>
    </lineage>
</organism>
<evidence type="ECO:0000313" key="2">
    <source>
        <dbReference type="EMBL" id="KAK3294992.1"/>
    </source>
</evidence>
<sequence>MSADANELLDAFKAAALSVTKLYKTSAQAQAKSRADGYHDCLEDLLSFLDKENIGIRNGEAHRVRKWVTDRMEGRDSTSPPLESDDEAERSDTQVLSSPQMQRGVPAAAQRLKDKEEALTRDASAPPVLTTVPIPPSPVVEEVDVVVPSQDTFNFQTTHPYPHDEALRLANLNLSDAQTINASNARTTSRGGRNRNGRTGTRTALGRGAGQKRKVNLAEIFDLGSLEYGNGRDMFGSGGKRSRFA</sequence>
<dbReference type="GeneID" id="87841170"/>
<accession>A0AAE0LRP1</accession>
<evidence type="ECO:0000313" key="3">
    <source>
        <dbReference type="Proteomes" id="UP001278766"/>
    </source>
</evidence>
<proteinExistence type="predicted"/>
<dbReference type="Pfam" id="PF15251">
    <property type="entry name" value="TAPR1-like"/>
    <property type="match status" value="1"/>
</dbReference>
<dbReference type="Proteomes" id="UP001278766">
    <property type="component" value="Unassembled WGS sequence"/>
</dbReference>
<dbReference type="AlphaFoldDB" id="A0AAE0LRP1"/>
<feature type="region of interest" description="Disordered" evidence="1">
    <location>
        <begin position="71"/>
        <end position="105"/>
    </location>
</feature>
<feature type="region of interest" description="Disordered" evidence="1">
    <location>
        <begin position="114"/>
        <end position="133"/>
    </location>
</feature>
<name>A0AAE0LRP1_9PEZI</name>
<reference evidence="2" key="1">
    <citation type="journal article" date="2023" name="Mol. Phylogenet. Evol.">
        <title>Genome-scale phylogeny and comparative genomics of the fungal order Sordariales.</title>
        <authorList>
            <person name="Hensen N."/>
            <person name="Bonometti L."/>
            <person name="Westerberg I."/>
            <person name="Brannstrom I.O."/>
            <person name="Guillou S."/>
            <person name="Cros-Aarteil S."/>
            <person name="Calhoun S."/>
            <person name="Haridas S."/>
            <person name="Kuo A."/>
            <person name="Mondo S."/>
            <person name="Pangilinan J."/>
            <person name="Riley R."/>
            <person name="LaButti K."/>
            <person name="Andreopoulos B."/>
            <person name="Lipzen A."/>
            <person name="Chen C."/>
            <person name="Yan M."/>
            <person name="Daum C."/>
            <person name="Ng V."/>
            <person name="Clum A."/>
            <person name="Steindorff A."/>
            <person name="Ohm R.A."/>
            <person name="Martin F."/>
            <person name="Silar P."/>
            <person name="Natvig D.O."/>
            <person name="Lalanne C."/>
            <person name="Gautier V."/>
            <person name="Ament-Velasquez S.L."/>
            <person name="Kruys A."/>
            <person name="Hutchinson M.I."/>
            <person name="Powell A.J."/>
            <person name="Barry K."/>
            <person name="Miller A.N."/>
            <person name="Grigoriev I.V."/>
            <person name="Debuchy R."/>
            <person name="Gladieux P."/>
            <person name="Hiltunen Thoren M."/>
            <person name="Johannesson H."/>
        </authorList>
    </citation>
    <scope>NUCLEOTIDE SEQUENCE</scope>
    <source>
        <strain evidence="2">CBS 168.71</strain>
    </source>
</reference>
<protein>
    <submittedName>
        <fullName evidence="2">Uncharacterized protein</fullName>
    </submittedName>
</protein>
<dbReference type="PANTHER" id="PTHR38645:SF1">
    <property type="entry name" value="YALI0F12243P"/>
    <property type="match status" value="1"/>
</dbReference>
<dbReference type="PANTHER" id="PTHR38645">
    <property type="entry name" value="CHROMOSOME 9, WHOLE GENOME SHOTGUN SEQUENCE"/>
    <property type="match status" value="1"/>
</dbReference>
<reference evidence="2" key="2">
    <citation type="submission" date="2023-06" db="EMBL/GenBank/DDBJ databases">
        <authorList>
            <consortium name="Lawrence Berkeley National Laboratory"/>
            <person name="Haridas S."/>
            <person name="Hensen N."/>
            <person name="Bonometti L."/>
            <person name="Westerberg I."/>
            <person name="Brannstrom I.O."/>
            <person name="Guillou S."/>
            <person name="Cros-Aarteil S."/>
            <person name="Calhoun S."/>
            <person name="Kuo A."/>
            <person name="Mondo S."/>
            <person name="Pangilinan J."/>
            <person name="Riley R."/>
            <person name="Labutti K."/>
            <person name="Andreopoulos B."/>
            <person name="Lipzen A."/>
            <person name="Chen C."/>
            <person name="Yanf M."/>
            <person name="Daum C."/>
            <person name="Ng V."/>
            <person name="Clum A."/>
            <person name="Steindorff A."/>
            <person name="Ohm R."/>
            <person name="Martin F."/>
            <person name="Silar P."/>
            <person name="Natvig D."/>
            <person name="Lalanne C."/>
            <person name="Gautier V."/>
            <person name="Ament-Velasquez S.L."/>
            <person name="Kruys A."/>
            <person name="Hutchinson M.I."/>
            <person name="Powell A.J."/>
            <person name="Barry K."/>
            <person name="Miller A.N."/>
            <person name="Grigoriev I.V."/>
            <person name="Debuchy R."/>
            <person name="Gladieux P."/>
            <person name="Thoren M.H."/>
            <person name="Johannesson H."/>
        </authorList>
    </citation>
    <scope>NUCLEOTIDE SEQUENCE</scope>
    <source>
        <strain evidence="2">CBS 168.71</strain>
    </source>
</reference>
<feature type="region of interest" description="Disordered" evidence="1">
    <location>
        <begin position="184"/>
        <end position="210"/>
    </location>
</feature>
<comment type="caution">
    <text evidence="2">The sequence shown here is derived from an EMBL/GenBank/DDBJ whole genome shotgun (WGS) entry which is preliminary data.</text>
</comment>
<keyword evidence="3" id="KW-1185">Reference proteome</keyword>